<evidence type="ECO:0000313" key="3">
    <source>
        <dbReference type="Proteomes" id="UP001172778"/>
    </source>
</evidence>
<dbReference type="RefSeq" id="WP_284100577.1">
    <property type="nucleotide sequence ID" value="NZ_JARRAF010000008.1"/>
</dbReference>
<name>A0ABT7DWS3_9NEIS</name>
<reference evidence="2" key="1">
    <citation type="submission" date="2023-03" db="EMBL/GenBank/DDBJ databases">
        <title>Chitinimonas shenzhenensis gen. nov., sp. nov., a novel member of family Burkholderiaceae isolated from activated sludge collected in Shen Zhen, China.</title>
        <authorList>
            <person name="Wang X."/>
        </authorList>
    </citation>
    <scope>NUCLEOTIDE SEQUENCE</scope>
    <source>
        <strain evidence="2">DQS-5</strain>
    </source>
</reference>
<protein>
    <submittedName>
        <fullName evidence="2">Outer membrane protein assembly factor BamC</fullName>
    </submittedName>
</protein>
<sequence length="396" mass="43162">MLNRITALPFKTISSLTLLALLAGCSNVKIPFISSDDKADANASYKSARESVVSRSLEVPPDLTAPDSSGNYSIPGLTGVKLSGQAAKAIENNTVAPSLTGVRIEQAAGQRWLVVDAPVEKVWPQVRGFWDEAGYALTVDSAVLGIVETDWADVRARVPQSGLRGLFGRVLDQVYSSGEMEKFRTRVERSADGKSTEIYLSQRKMEEVYSDRQQTTTIWTPRPSQPEREAEMLKKLMLRMGVGEETAAAVADATSKPATTINTATANARMEQQADGKRQIVLVDTFDRAWRRVGLALDRTGYVVTDRDRAMGTFYVKAIIARGGAEEEGFWSKLAFWRDKSAGTDPKASGTQVPEYLVIVSSKENQTSVRIANKDGTPATAAPAIEVLDQVLAQLR</sequence>
<dbReference type="Proteomes" id="UP001172778">
    <property type="component" value="Unassembled WGS sequence"/>
</dbReference>
<proteinExistence type="predicted"/>
<feature type="chain" id="PRO_5047256474" evidence="1">
    <location>
        <begin position="21"/>
        <end position="396"/>
    </location>
</feature>
<dbReference type="Pfam" id="PF06804">
    <property type="entry name" value="Lipoprotein_18"/>
    <property type="match status" value="1"/>
</dbReference>
<gene>
    <name evidence="2" type="primary">bamC</name>
    <name evidence="2" type="ORF">PZA18_09430</name>
</gene>
<accession>A0ABT7DWS3</accession>
<evidence type="ECO:0000313" key="2">
    <source>
        <dbReference type="EMBL" id="MDK2124269.1"/>
    </source>
</evidence>
<dbReference type="EMBL" id="JARRAF010000008">
    <property type="protein sequence ID" value="MDK2124269.1"/>
    <property type="molecule type" value="Genomic_DNA"/>
</dbReference>
<dbReference type="InterPro" id="IPR010653">
    <property type="entry name" value="NlpB/DapX"/>
</dbReference>
<dbReference type="PROSITE" id="PS51257">
    <property type="entry name" value="PROKAR_LIPOPROTEIN"/>
    <property type="match status" value="1"/>
</dbReference>
<keyword evidence="3" id="KW-1185">Reference proteome</keyword>
<organism evidence="2 3">
    <name type="scientific">Parachitinimonas caeni</name>
    <dbReference type="NCBI Taxonomy" id="3031301"/>
    <lineage>
        <taxon>Bacteria</taxon>
        <taxon>Pseudomonadati</taxon>
        <taxon>Pseudomonadota</taxon>
        <taxon>Betaproteobacteria</taxon>
        <taxon>Neisseriales</taxon>
        <taxon>Chitinibacteraceae</taxon>
        <taxon>Parachitinimonas</taxon>
    </lineage>
</organism>
<dbReference type="InterPro" id="IPR042268">
    <property type="entry name" value="BamC_C"/>
</dbReference>
<keyword evidence="1" id="KW-0732">Signal</keyword>
<comment type="caution">
    <text evidence="2">The sequence shown here is derived from an EMBL/GenBank/DDBJ whole genome shotgun (WGS) entry which is preliminary data.</text>
</comment>
<dbReference type="Gene3D" id="3.30.310.170">
    <property type="entry name" value="Outer membrane protein assembly factor BamC"/>
    <property type="match status" value="1"/>
</dbReference>
<feature type="signal peptide" evidence="1">
    <location>
        <begin position="1"/>
        <end position="20"/>
    </location>
</feature>
<evidence type="ECO:0000256" key="1">
    <source>
        <dbReference type="SAM" id="SignalP"/>
    </source>
</evidence>